<dbReference type="Gene3D" id="2.50.20.10">
    <property type="entry name" value="Lipoprotein localisation LolA/LolB/LppX"/>
    <property type="match status" value="1"/>
</dbReference>
<feature type="chain" id="PRO_5003020810" description="Outer membrane lipoprotein carrier protein LolA" evidence="1">
    <location>
        <begin position="18"/>
        <end position="170"/>
    </location>
</feature>
<evidence type="ECO:0008006" key="4">
    <source>
        <dbReference type="Google" id="ProtNLM"/>
    </source>
</evidence>
<evidence type="ECO:0000256" key="1">
    <source>
        <dbReference type="SAM" id="SignalP"/>
    </source>
</evidence>
<dbReference type="KEGG" id="str:Sterm_1571"/>
<protein>
    <recommendedName>
        <fullName evidence="4">Outer membrane lipoprotein carrier protein LolA</fullName>
    </recommendedName>
</protein>
<proteinExistence type="predicted"/>
<reference evidence="2 3" key="2">
    <citation type="journal article" date="2010" name="Stand. Genomic Sci.">
        <title>Complete genome sequence of Sebaldella termitidis type strain (NCTC 11300).</title>
        <authorList>
            <person name="Harmon-Smith M."/>
            <person name="Celia L."/>
            <person name="Chertkov O."/>
            <person name="Lapidus A."/>
            <person name="Copeland A."/>
            <person name="Glavina Del Rio T."/>
            <person name="Nolan M."/>
            <person name="Lucas S."/>
            <person name="Tice H."/>
            <person name="Cheng J.F."/>
            <person name="Han C."/>
            <person name="Detter J.C."/>
            <person name="Bruce D."/>
            <person name="Goodwin L."/>
            <person name="Pitluck S."/>
            <person name="Pati A."/>
            <person name="Liolios K."/>
            <person name="Ivanova N."/>
            <person name="Mavromatis K."/>
            <person name="Mikhailova N."/>
            <person name="Chen A."/>
            <person name="Palaniappan K."/>
            <person name="Land M."/>
            <person name="Hauser L."/>
            <person name="Chang Y.J."/>
            <person name="Jeffries C.D."/>
            <person name="Brettin T."/>
            <person name="Goker M."/>
            <person name="Beck B."/>
            <person name="Bristow J."/>
            <person name="Eisen J.A."/>
            <person name="Markowitz V."/>
            <person name="Hugenholtz P."/>
            <person name="Kyrpides N.C."/>
            <person name="Klenk H.P."/>
            <person name="Chen F."/>
        </authorList>
    </citation>
    <scope>NUCLEOTIDE SEQUENCE [LARGE SCALE GENOMIC DNA]</scope>
    <source>
        <strain evidence="3">ATCC 33386 / NCTC 11300</strain>
    </source>
</reference>
<dbReference type="eggNOG" id="ENOG502ZI92">
    <property type="taxonomic scope" value="Bacteria"/>
</dbReference>
<dbReference type="HOGENOM" id="CLU_129766_0_0_0"/>
<gene>
    <name evidence="2" type="ordered locus">Sterm_1571</name>
</gene>
<accession>D1AI46</accession>
<organism evidence="2 3">
    <name type="scientific">Sebaldella termitidis (strain ATCC 33386 / NCTC 11300)</name>
    <dbReference type="NCBI Taxonomy" id="526218"/>
    <lineage>
        <taxon>Bacteria</taxon>
        <taxon>Fusobacteriati</taxon>
        <taxon>Fusobacteriota</taxon>
        <taxon>Fusobacteriia</taxon>
        <taxon>Fusobacteriales</taxon>
        <taxon>Leptotrichiaceae</taxon>
        <taxon>Sebaldella</taxon>
    </lineage>
</organism>
<evidence type="ECO:0000313" key="2">
    <source>
        <dbReference type="EMBL" id="ACZ08430.1"/>
    </source>
</evidence>
<name>D1AI46_SEBTE</name>
<keyword evidence="1" id="KW-0732">Signal</keyword>
<reference evidence="3" key="1">
    <citation type="submission" date="2009-09" db="EMBL/GenBank/DDBJ databases">
        <title>The complete chromosome of Sebaldella termitidis ATCC 33386.</title>
        <authorList>
            <consortium name="US DOE Joint Genome Institute (JGI-PGF)"/>
            <person name="Lucas S."/>
            <person name="Copeland A."/>
            <person name="Lapidus A."/>
            <person name="Glavina del Rio T."/>
            <person name="Dalin E."/>
            <person name="Tice H."/>
            <person name="Bruce D."/>
            <person name="Goodwin L."/>
            <person name="Pitluck S."/>
            <person name="Kyrpides N."/>
            <person name="Mavromatis K."/>
            <person name="Ivanova N."/>
            <person name="Mikhailova N."/>
            <person name="Sims D."/>
            <person name="Meincke L."/>
            <person name="Brettin T."/>
            <person name="Detter J.C."/>
            <person name="Han C."/>
            <person name="Larimer F."/>
            <person name="Land M."/>
            <person name="Hauser L."/>
            <person name="Markowitz V."/>
            <person name="Cheng J.F."/>
            <person name="Hugenholtz P."/>
            <person name="Woyke T."/>
            <person name="Wu D."/>
            <person name="Eisen J.A."/>
        </authorList>
    </citation>
    <scope>NUCLEOTIDE SEQUENCE [LARGE SCALE GENOMIC DNA]</scope>
    <source>
        <strain evidence="3">ATCC 33386 / NCTC 11300</strain>
    </source>
</reference>
<dbReference type="EMBL" id="CP001739">
    <property type="protein sequence ID" value="ACZ08430.1"/>
    <property type="molecule type" value="Genomic_DNA"/>
</dbReference>
<sequence>MKKIILTMFFMSILAFSKDFWELSNFSVNVNETTSSGKSKAYTMVYKGGTLKVTINSPSVNKGEVYTYSGSQKTIYYPSLKQTVTQNVDSDEANFLNIINMLKSINGKNTVTKGDNKFVFSDSKLVSIETKEYTASFSGYTSSGGNTYPKTVRISENGKTKITFNLSNFK</sequence>
<dbReference type="Proteomes" id="UP000000845">
    <property type="component" value="Chromosome"/>
</dbReference>
<feature type="signal peptide" evidence="1">
    <location>
        <begin position="1"/>
        <end position="17"/>
    </location>
</feature>
<keyword evidence="3" id="KW-1185">Reference proteome</keyword>
<dbReference type="RefSeq" id="WP_012861026.1">
    <property type="nucleotide sequence ID" value="NC_013517.1"/>
</dbReference>
<dbReference type="STRING" id="526218.Sterm_1571"/>
<evidence type="ECO:0000313" key="3">
    <source>
        <dbReference type="Proteomes" id="UP000000845"/>
    </source>
</evidence>
<dbReference type="AlphaFoldDB" id="D1AI46"/>